<evidence type="ECO:0000256" key="10">
    <source>
        <dbReference type="RuleBase" id="RU366018"/>
    </source>
</evidence>
<dbReference type="GO" id="GO:0061630">
    <property type="term" value="F:ubiquitin protein ligase activity"/>
    <property type="evidence" value="ECO:0007669"/>
    <property type="project" value="UniProtKB-UniRule"/>
</dbReference>
<evidence type="ECO:0000259" key="11">
    <source>
        <dbReference type="PROSITE" id="PS51157"/>
    </source>
</evidence>
<dbReference type="PANTHER" id="PTHR21497">
    <property type="entry name" value="UBIQUITIN LIGASE E3 ALPHA-RELATED"/>
    <property type="match status" value="1"/>
</dbReference>
<comment type="catalytic activity">
    <reaction evidence="1 10">
        <text>S-ubiquitinyl-[E2 ubiquitin-conjugating enzyme]-L-cysteine + [acceptor protein]-L-lysine = [E2 ubiquitin-conjugating enzyme]-L-cysteine + N(6)-ubiquitinyl-[acceptor protein]-L-lysine.</text>
        <dbReference type="EC" id="2.3.2.27"/>
    </reaction>
</comment>
<name>W4FCK8_APHAT</name>
<dbReference type="GO" id="GO:0008270">
    <property type="term" value="F:zinc ion binding"/>
    <property type="evidence" value="ECO:0007669"/>
    <property type="project" value="UniProtKB-UniRule"/>
</dbReference>
<dbReference type="InterPro" id="IPR003126">
    <property type="entry name" value="Znf_UBR"/>
</dbReference>
<dbReference type="STRING" id="112090.W4FCK8"/>
<dbReference type="RefSeq" id="XP_009845299.1">
    <property type="nucleotide sequence ID" value="XM_009846997.1"/>
</dbReference>
<dbReference type="CDD" id="cd19673">
    <property type="entry name" value="UBR-box_UBR3"/>
    <property type="match status" value="1"/>
</dbReference>
<dbReference type="EC" id="2.3.2.27" evidence="10"/>
<evidence type="ECO:0000256" key="8">
    <source>
        <dbReference type="ARBA" id="ARBA00046341"/>
    </source>
</evidence>
<dbReference type="PANTHER" id="PTHR21497:SF24">
    <property type="entry name" value="E3 UBIQUITIN-PROTEIN LIGASE UBR1"/>
    <property type="match status" value="1"/>
</dbReference>
<comment type="similarity">
    <text evidence="8 10">Belongs to the E3 ubiquitin-protein ligase UBR1-like family.</text>
</comment>
<dbReference type="EMBL" id="KI913243">
    <property type="protein sequence ID" value="ETV65232.1"/>
    <property type="molecule type" value="Genomic_DNA"/>
</dbReference>
<evidence type="ECO:0000256" key="6">
    <source>
        <dbReference type="ARBA" id="ARBA00022786"/>
    </source>
</evidence>
<evidence type="ECO:0000256" key="1">
    <source>
        <dbReference type="ARBA" id="ARBA00000900"/>
    </source>
</evidence>
<reference evidence="12" key="1">
    <citation type="submission" date="2013-12" db="EMBL/GenBank/DDBJ databases">
        <title>The Genome Sequence of Aphanomyces astaci APO3.</title>
        <authorList>
            <consortium name="The Broad Institute Genomics Platform"/>
            <person name="Russ C."/>
            <person name="Tyler B."/>
            <person name="van West P."/>
            <person name="Dieguez-Uribeondo J."/>
            <person name="Young S.K."/>
            <person name="Zeng Q."/>
            <person name="Gargeya S."/>
            <person name="Fitzgerald M."/>
            <person name="Abouelleil A."/>
            <person name="Alvarado L."/>
            <person name="Chapman S.B."/>
            <person name="Gainer-Dewar J."/>
            <person name="Goldberg J."/>
            <person name="Griggs A."/>
            <person name="Gujja S."/>
            <person name="Hansen M."/>
            <person name="Howarth C."/>
            <person name="Imamovic A."/>
            <person name="Ireland A."/>
            <person name="Larimer J."/>
            <person name="McCowan C."/>
            <person name="Murphy C."/>
            <person name="Pearson M."/>
            <person name="Poon T.W."/>
            <person name="Priest M."/>
            <person name="Roberts A."/>
            <person name="Saif S."/>
            <person name="Shea T."/>
            <person name="Sykes S."/>
            <person name="Wortman J."/>
            <person name="Nusbaum C."/>
            <person name="Birren B."/>
        </authorList>
    </citation>
    <scope>NUCLEOTIDE SEQUENCE [LARGE SCALE GENOMIC DNA]</scope>
    <source>
        <strain evidence="12">APO3</strain>
    </source>
</reference>
<dbReference type="PROSITE" id="PS51157">
    <property type="entry name" value="ZF_UBR"/>
    <property type="match status" value="1"/>
</dbReference>
<keyword evidence="3 10" id="KW-0808">Transferase</keyword>
<evidence type="ECO:0000256" key="7">
    <source>
        <dbReference type="ARBA" id="ARBA00022833"/>
    </source>
</evidence>
<dbReference type="FunFam" id="2.10.110.30:FF:000002">
    <property type="entry name" value="Putative e3 ubiquitin-protein ligase ubr3"/>
    <property type="match status" value="1"/>
</dbReference>
<evidence type="ECO:0000256" key="2">
    <source>
        <dbReference type="ARBA" id="ARBA00004906"/>
    </source>
</evidence>
<protein>
    <recommendedName>
        <fullName evidence="10">E3 ubiquitin-protein ligase</fullName>
        <ecNumber evidence="10">2.3.2.27</ecNumber>
    </recommendedName>
</protein>
<dbReference type="GO" id="GO:0000151">
    <property type="term" value="C:ubiquitin ligase complex"/>
    <property type="evidence" value="ECO:0007669"/>
    <property type="project" value="TreeGrafter"/>
</dbReference>
<sequence>MPSTTYPWVDAVRAAVDANPHAVHRKRMCGYEFRPGDMAWNCRQCQKDETCVLCHACFSASHANLPHHDVTFYYTQQGTGCCDCGDDEAWDPDGFCAEHNPPTADGADMDILTSVPPELLATAQADVVRDVNVLLRYVLGRQRGFQRALTPEDSGLFDLWLHVTESAAARSAPEKLTLVQGSMSADSVSHWLSTLDRSNVSIFDSGDPAVYADVLAVFSRITQCALASDVLCRLVAHEMSSVHSTELLGELIRTEALLPQAESAALHTLIMALLPDPAFKEAFAIAFTHSYRAVFAKYLQGHGTPGQTILVLGVQFLNRASFVHKLVADHQLLDELLGAFASLVVGGEKSSAADLCIFQGFRSKEEYGDDNIHPWDQMALRMLRTDVIHEMDDVALATTRRPPFMVDTPPFTSHRYNQVLVDLKYVFQIPHDRFVSRFGRHLRWLGQLLSHLQGMGATCRIPPAHNHVAVDSRSWIVYIELATLVQEMMSALILNVVTFDTSDSQSAITALVGPVLESLCLWLATTHSYFPPDQLDRPVGDPDVAVGVHFPLHHTFVLILRAATCAPALMDAFQAAVNATLPHPASCDRVGRWHRLMLVRPLLRALVWDAQVHVNMWRRNGFGVINHSLNYGEPFYCFKLRDLDLLGVQYAVATTGMDTIVPLILEEFDISTLHVPEFEDSMLAECFKVLCQIATELPLGTSSLDSRLRRLLVLRLCCKPSTHSELFKCVTEFCAVHEVQTALSSLSLDAAVKTLTKDYILPNQKVYTLDPRHLELYDATTIHLTRKQHEAARLNRLEHRVDTFKKDPMPSTYLPAVPPPLHVTEGDALPQFEEAYYMLLHPSICAKLAGVLRQLDEATTSLATMAIHLLTLQLYALRTALDHRVYAALAKSYLTWLASVLPSLDTLNPWASTTQVRSQADHERGRHIEWILHQVSAYPGFHMYARFPSDDVVASPPPPPLSARHVPQQLALVRMEQQRAQFLASLATDLDDDEEEEEDVTMAWEPCAMCHLADNEATLCFIGFVHLSGLNVPPVDAIKKTPWEDMRKEVPLTMQCCGHCVHRGCWDSYFATQFQKVITGEAYLNAVDVKKGEFLCPQCKSISNVLVPVSLGQGNSSSVDVSADVDWATWLQPPSTSAHDPPAQAPLDEGLAKLCMSIHRVATGAIEKAHPRRYIATACHAVFTSMWTAAITDMPLDKIRPLAAAAAHLRHPELSVREMLATGEASNSKVDALVDTHTLTQVQRTWHSVVGAKPLLLHDLGSIAARGALLSENAMDAVRSVQLVALAFVVQSTLWLLSSALPPLDDVDEDATSWFLGEWCDGASKDVGVAVLRGLVQASDLSMVSDQHSLLDRVAVECRPFCDQAWAMLSTVTSSPASSWLSLPRLPDALVKVVHTWVHTFETTYDTMADPQGVLAQWRLKQNCGPSWKSVLQQDLNAAHVPLSTLWYRQRTHFMRHLPTAFNALYLDLTKQVCPACRLFPARPAVCLICGGVLCAASSCKSISPMSVSGACTLHAHKCGRGVGMFLLVLEGKVLLVSGKLAAYYGPSLYVDAHGEGFGESHSTVTFRGRPLFLQSHTRDALLRLWATQGIPLAIVQAQNMATHVVPNSHY</sequence>
<feature type="domain" description="UBR-type" evidence="11">
    <location>
        <begin position="27"/>
        <end position="101"/>
    </location>
</feature>
<organism evidence="12">
    <name type="scientific">Aphanomyces astaci</name>
    <name type="common">Crayfish plague agent</name>
    <dbReference type="NCBI Taxonomy" id="112090"/>
    <lineage>
        <taxon>Eukaryota</taxon>
        <taxon>Sar</taxon>
        <taxon>Stramenopiles</taxon>
        <taxon>Oomycota</taxon>
        <taxon>Saprolegniomycetes</taxon>
        <taxon>Saprolegniales</taxon>
        <taxon>Verrucalvaceae</taxon>
        <taxon>Aphanomyces</taxon>
    </lineage>
</organism>
<accession>W4FCK8</accession>
<comment type="function">
    <text evidence="10">Ubiquitin ligase protein which is a component of the N-end rule pathway. Recognizes and binds to proteins bearing specific N-terminal residues that are destabilizing according to the N-end rule, leading to their ubiquitination and subsequent degradation.</text>
</comment>
<evidence type="ECO:0000256" key="5">
    <source>
        <dbReference type="ARBA" id="ARBA00022771"/>
    </source>
</evidence>
<dbReference type="Gene3D" id="2.10.110.30">
    <property type="match status" value="1"/>
</dbReference>
<keyword evidence="5 10" id="KW-0863">Zinc-finger</keyword>
<dbReference type="GeneID" id="20820003"/>
<dbReference type="GO" id="GO:0016567">
    <property type="term" value="P:protein ubiquitination"/>
    <property type="evidence" value="ECO:0007669"/>
    <property type="project" value="UniProtKB-UniRule"/>
</dbReference>
<dbReference type="Pfam" id="PF02207">
    <property type="entry name" value="zf-UBR"/>
    <property type="match status" value="1"/>
</dbReference>
<dbReference type="InterPro" id="IPR044046">
    <property type="entry name" value="E3_ligase_UBR-like_C"/>
</dbReference>
<dbReference type="InterPro" id="IPR039164">
    <property type="entry name" value="UBR1-like"/>
</dbReference>
<proteinExistence type="inferred from homology"/>
<dbReference type="SMART" id="SM00396">
    <property type="entry name" value="ZnF_UBR1"/>
    <property type="match status" value="1"/>
</dbReference>
<evidence type="ECO:0000256" key="9">
    <source>
        <dbReference type="PROSITE-ProRule" id="PRU00508"/>
    </source>
</evidence>
<dbReference type="UniPathway" id="UPA00143"/>
<comment type="pathway">
    <text evidence="2 10">Protein modification; protein ubiquitination.</text>
</comment>
<evidence type="ECO:0000256" key="3">
    <source>
        <dbReference type="ARBA" id="ARBA00022679"/>
    </source>
</evidence>
<dbReference type="VEuPathDB" id="FungiDB:H257_18007"/>
<feature type="zinc finger region" description="UBR-type" evidence="9">
    <location>
        <begin position="27"/>
        <end position="101"/>
    </location>
</feature>
<evidence type="ECO:0000313" key="12">
    <source>
        <dbReference type="EMBL" id="ETV65232.1"/>
    </source>
</evidence>
<dbReference type="Pfam" id="PF18995">
    <property type="entry name" value="PRT6_C"/>
    <property type="match status" value="1"/>
</dbReference>
<keyword evidence="4 10" id="KW-0479">Metal-binding</keyword>
<keyword evidence="6 10" id="KW-0833">Ubl conjugation pathway</keyword>
<gene>
    <name evidence="12" type="ORF">H257_18007</name>
</gene>
<dbReference type="OrthoDB" id="26387at2759"/>
<keyword evidence="7 10" id="KW-0862">Zinc</keyword>
<evidence type="ECO:0000256" key="4">
    <source>
        <dbReference type="ARBA" id="ARBA00022723"/>
    </source>
</evidence>
<dbReference type="GO" id="GO:0005737">
    <property type="term" value="C:cytoplasm"/>
    <property type="evidence" value="ECO:0007669"/>
    <property type="project" value="TreeGrafter"/>
</dbReference>
<dbReference type="GO" id="GO:0071596">
    <property type="term" value="P:ubiquitin-dependent protein catabolic process via the N-end rule pathway"/>
    <property type="evidence" value="ECO:0007669"/>
    <property type="project" value="UniProtKB-UniRule"/>
</dbReference>